<name>A0ABR8H311_9CYAN</name>
<keyword evidence="2" id="KW-1185">Reference proteome</keyword>
<protein>
    <submittedName>
        <fullName evidence="1">Uncharacterized protein</fullName>
    </submittedName>
</protein>
<evidence type="ECO:0000313" key="2">
    <source>
        <dbReference type="Proteomes" id="UP000660380"/>
    </source>
</evidence>
<dbReference type="Proteomes" id="UP000660380">
    <property type="component" value="Unassembled WGS sequence"/>
</dbReference>
<organism evidence="1 2">
    <name type="scientific">Scytonema hofmannii FACHB-248</name>
    <dbReference type="NCBI Taxonomy" id="1842502"/>
    <lineage>
        <taxon>Bacteria</taxon>
        <taxon>Bacillati</taxon>
        <taxon>Cyanobacteriota</taxon>
        <taxon>Cyanophyceae</taxon>
        <taxon>Nostocales</taxon>
        <taxon>Scytonemataceae</taxon>
        <taxon>Scytonema</taxon>
    </lineage>
</organism>
<reference evidence="1 2" key="1">
    <citation type="journal article" date="2020" name="ISME J.">
        <title>Comparative genomics reveals insights into cyanobacterial evolution and habitat adaptation.</title>
        <authorList>
            <person name="Chen M.Y."/>
            <person name="Teng W.K."/>
            <person name="Zhao L."/>
            <person name="Hu C.X."/>
            <person name="Zhou Y.K."/>
            <person name="Han B.P."/>
            <person name="Song L.R."/>
            <person name="Shu W.S."/>
        </authorList>
    </citation>
    <scope>NUCLEOTIDE SEQUENCE [LARGE SCALE GENOMIC DNA]</scope>
    <source>
        <strain evidence="1 2">FACHB-248</strain>
    </source>
</reference>
<comment type="caution">
    <text evidence="1">The sequence shown here is derived from an EMBL/GenBank/DDBJ whole genome shotgun (WGS) entry which is preliminary data.</text>
</comment>
<proteinExistence type="predicted"/>
<dbReference type="EMBL" id="JACJTA010000190">
    <property type="protein sequence ID" value="MBD2609661.1"/>
    <property type="molecule type" value="Genomic_DNA"/>
</dbReference>
<gene>
    <name evidence="1" type="ORF">H6G81_35565</name>
</gene>
<evidence type="ECO:0000313" key="1">
    <source>
        <dbReference type="EMBL" id="MBD2609661.1"/>
    </source>
</evidence>
<accession>A0ABR8H311</accession>
<sequence>MPIWRADFLTLHAHLIGDRLIHRLQNFSPTSPTSPVTLNTQFQLLYRICCALFRILCEQAF</sequence>